<dbReference type="AlphaFoldDB" id="A0A3N0G747"/>
<gene>
    <name evidence="1" type="ORF">EF878_05375</name>
</gene>
<dbReference type="RefSeq" id="WP_123252180.1">
    <property type="nucleotide sequence ID" value="NZ_RJLR01000011.1"/>
</dbReference>
<comment type="caution">
    <text evidence="1">The sequence shown here is derived from an EMBL/GenBank/DDBJ whole genome shotgun (WGS) entry which is preliminary data.</text>
</comment>
<organism evidence="1 2">
    <name type="scientific">Dickeya undicola</name>
    <dbReference type="NCBI Taxonomy" id="1577887"/>
    <lineage>
        <taxon>Bacteria</taxon>
        <taxon>Pseudomonadati</taxon>
        <taxon>Pseudomonadota</taxon>
        <taxon>Gammaproteobacteria</taxon>
        <taxon>Enterobacterales</taxon>
        <taxon>Pectobacteriaceae</taxon>
        <taxon>Dickeya</taxon>
    </lineage>
</organism>
<protein>
    <submittedName>
        <fullName evidence="1">Uncharacterized protein</fullName>
    </submittedName>
</protein>
<dbReference type="Proteomes" id="UP000276061">
    <property type="component" value="Unassembled WGS sequence"/>
</dbReference>
<proteinExistence type="predicted"/>
<name>A0A3N0G747_9GAMM</name>
<accession>A0A3N0G747</accession>
<dbReference type="OrthoDB" id="6505429at2"/>
<reference evidence="1 2" key="1">
    <citation type="submission" date="2018-11" db="EMBL/GenBank/DDBJ databases">
        <title>Characterization of surface water Dickeya isolates.</title>
        <authorList>
            <person name="Van Gijsegem F."/>
            <person name="Pedron J."/>
        </authorList>
    </citation>
    <scope>NUCLEOTIDE SEQUENCE [LARGE SCALE GENOMIC DNA]</scope>
    <source>
        <strain evidence="1 2">FVG1-MFV-O17</strain>
    </source>
</reference>
<evidence type="ECO:0000313" key="2">
    <source>
        <dbReference type="Proteomes" id="UP000276061"/>
    </source>
</evidence>
<dbReference type="EMBL" id="RJLR01000011">
    <property type="protein sequence ID" value="RNM07928.1"/>
    <property type="molecule type" value="Genomic_DNA"/>
</dbReference>
<evidence type="ECO:0000313" key="1">
    <source>
        <dbReference type="EMBL" id="RNM07928.1"/>
    </source>
</evidence>
<sequence>MRTIDHHGNIICVLENDEMLTECPNGAYAVFEDVGGWLAVKVYPGIAVPLHTDLLPTLEDALDEITGQ</sequence>